<keyword evidence="4" id="KW-1185">Reference proteome</keyword>
<feature type="region of interest" description="Disordered" evidence="1">
    <location>
        <begin position="339"/>
        <end position="378"/>
    </location>
</feature>
<dbReference type="AlphaFoldDB" id="A0A316ZGE7"/>
<sequence length="569" mass="62376">MRRQASSDAALLFEGTAVAAAAAASSGAAASASSTAPHAPAAGACDLTRLSDSLPGMAPTTILRLATAFQAKSVRYGDIYATLWHELYGAPSSPPPAPALPQVLQQLGVTQKEAFQDAHGCESVFLRLPEVEDDLKRALPQEWEDRICMAALSTRGADEQEKLAHLQQAVEVDGLPYLLRLPLTPRALVINELLHHLRFRIELLRDVSSRLFLYAAHREEISSAGAAGRDLPFEERLRGVPAAAAAATAAPAAAQAGGPARMERRLLPALLLQELSAVAAPMLFLAFKLSILVYVFTRHAGDLKRWCIIGAATAYVFYEGLRIMQRRRRVRQREFAQRMMPGAAATAQQEAPQTPQARQQPATQQRNEAGGALRAPQRHRATSPLTLAFWIEHLAYLSLADEDAELGLISSAHAAPQPNQVQRSWRHTIYANVVLPAALFLGTLVPEVEIRRRRAIEEREELIRAEAAREEVRRRAKEAEREKKSREDDEKAAEASSASRSSAIPTPTPTATTTQPHQLLASEYATRVLRRRGANAHGRQVDIQQELDAAAQQDEEEDEEPDDMDMGFF</sequence>
<feature type="compositionally biased region" description="Low complexity" evidence="1">
    <location>
        <begin position="343"/>
        <end position="365"/>
    </location>
</feature>
<protein>
    <submittedName>
        <fullName evidence="3">Uncharacterized protein</fullName>
    </submittedName>
</protein>
<evidence type="ECO:0000256" key="1">
    <source>
        <dbReference type="SAM" id="MobiDB-lite"/>
    </source>
</evidence>
<keyword evidence="2" id="KW-0472">Membrane</keyword>
<feature type="compositionally biased region" description="Basic and acidic residues" evidence="1">
    <location>
        <begin position="470"/>
        <end position="493"/>
    </location>
</feature>
<feature type="compositionally biased region" description="Low complexity" evidence="1">
    <location>
        <begin position="542"/>
        <end position="552"/>
    </location>
</feature>
<dbReference type="Proteomes" id="UP000245946">
    <property type="component" value="Unassembled WGS sequence"/>
</dbReference>
<dbReference type="GeneID" id="37271405"/>
<feature type="transmembrane region" description="Helical" evidence="2">
    <location>
        <begin position="303"/>
        <end position="321"/>
    </location>
</feature>
<feature type="compositionally biased region" description="Low complexity" evidence="1">
    <location>
        <begin position="494"/>
        <end position="516"/>
    </location>
</feature>
<evidence type="ECO:0000313" key="4">
    <source>
        <dbReference type="Proteomes" id="UP000245946"/>
    </source>
</evidence>
<dbReference type="EMBL" id="KZ819284">
    <property type="protein sequence ID" value="PWO00831.1"/>
    <property type="molecule type" value="Genomic_DNA"/>
</dbReference>
<evidence type="ECO:0000313" key="3">
    <source>
        <dbReference type="EMBL" id="PWO00831.1"/>
    </source>
</evidence>
<feature type="region of interest" description="Disordered" evidence="1">
    <location>
        <begin position="470"/>
        <end position="569"/>
    </location>
</feature>
<proteinExistence type="predicted"/>
<name>A0A316ZGE7_9BASI</name>
<feature type="compositionally biased region" description="Acidic residues" evidence="1">
    <location>
        <begin position="553"/>
        <end position="569"/>
    </location>
</feature>
<dbReference type="RefSeq" id="XP_025601109.1">
    <property type="nucleotide sequence ID" value="XM_025743861.1"/>
</dbReference>
<gene>
    <name evidence="3" type="ORF">FA09DRAFT_336231</name>
</gene>
<organism evidence="3 4">
    <name type="scientific">Tilletiopsis washingtonensis</name>
    <dbReference type="NCBI Taxonomy" id="58919"/>
    <lineage>
        <taxon>Eukaryota</taxon>
        <taxon>Fungi</taxon>
        <taxon>Dikarya</taxon>
        <taxon>Basidiomycota</taxon>
        <taxon>Ustilaginomycotina</taxon>
        <taxon>Exobasidiomycetes</taxon>
        <taxon>Entylomatales</taxon>
        <taxon>Entylomatales incertae sedis</taxon>
        <taxon>Tilletiopsis</taxon>
    </lineage>
</organism>
<keyword evidence="2" id="KW-1133">Transmembrane helix</keyword>
<reference evidence="3 4" key="1">
    <citation type="journal article" date="2018" name="Mol. Biol. Evol.">
        <title>Broad Genomic Sampling Reveals a Smut Pathogenic Ancestry of the Fungal Clade Ustilaginomycotina.</title>
        <authorList>
            <person name="Kijpornyongpan T."/>
            <person name="Mondo S.J."/>
            <person name="Barry K."/>
            <person name="Sandor L."/>
            <person name="Lee J."/>
            <person name="Lipzen A."/>
            <person name="Pangilinan J."/>
            <person name="LaButti K."/>
            <person name="Hainaut M."/>
            <person name="Henrissat B."/>
            <person name="Grigoriev I.V."/>
            <person name="Spatafora J.W."/>
            <person name="Aime M.C."/>
        </authorList>
    </citation>
    <scope>NUCLEOTIDE SEQUENCE [LARGE SCALE GENOMIC DNA]</scope>
    <source>
        <strain evidence="3 4">MCA 4186</strain>
    </source>
</reference>
<feature type="transmembrane region" description="Helical" evidence="2">
    <location>
        <begin position="271"/>
        <end position="297"/>
    </location>
</feature>
<evidence type="ECO:0000256" key="2">
    <source>
        <dbReference type="SAM" id="Phobius"/>
    </source>
</evidence>
<keyword evidence="2" id="KW-0812">Transmembrane</keyword>
<accession>A0A316ZGE7</accession>